<dbReference type="InterPro" id="IPR002509">
    <property type="entry name" value="NODB_dom"/>
</dbReference>
<dbReference type="AlphaFoldDB" id="A0A0F3GTN7"/>
<evidence type="ECO:0000259" key="3">
    <source>
        <dbReference type="Pfam" id="PF01522"/>
    </source>
</evidence>
<dbReference type="GO" id="GO:0005975">
    <property type="term" value="P:carbohydrate metabolic process"/>
    <property type="evidence" value="ECO:0007669"/>
    <property type="project" value="InterPro"/>
</dbReference>
<reference evidence="4 5" key="1">
    <citation type="submission" date="2015-02" db="EMBL/GenBank/DDBJ databases">
        <title>Single-cell genomics of uncultivated deep-branching MTB reveals a conserved set of magnetosome genes.</title>
        <authorList>
            <person name="Kolinko S."/>
            <person name="Richter M."/>
            <person name="Glockner F.O."/>
            <person name="Brachmann A."/>
            <person name="Schuler D."/>
        </authorList>
    </citation>
    <scope>NUCLEOTIDE SEQUENCE [LARGE SCALE GENOMIC DNA]</scope>
    <source>
        <strain evidence="4">TM-1</strain>
    </source>
</reference>
<dbReference type="Pfam" id="PF01522">
    <property type="entry name" value="Polysacc_deac_1"/>
    <property type="match status" value="1"/>
</dbReference>
<evidence type="ECO:0000313" key="5">
    <source>
        <dbReference type="Proteomes" id="UP000033423"/>
    </source>
</evidence>
<dbReference type="EC" id="3.-.-.-" evidence="4"/>
<sequence length="335" mass="37058">MNRSGLFGFFGTVLLLLVFFALPVLSYAQDKSGGLVLSFDDGYPSWITVVADKLASVGGKATGFVNNHRLQGGKLSYGDVLTLQNKYGWEIGTHTYHHHNAPQYVKKNGLADWVSKELDASIKDLESHGLKTKSIVFPYNEFTPELKTEALKKLQSLRSRDILPLAKGLREDKTFPGSALDMSQYTPLDLIFRMIDMASDKGEYLFLYGHEILPDEQFITGIVESVSQHSITTSEAVPSALNGVTFCMIPDSRVRYHGPSIKVVSINDKTINVSANGLPGLTKPGAPFLIGPCYGMRISDFNKMIDYAATKLKFYTAHEIVSMNDNKTTQTNTKE</sequence>
<accession>A0A0F3GTN7</accession>
<feature type="domain" description="NodB homology" evidence="3">
    <location>
        <begin position="34"/>
        <end position="149"/>
    </location>
</feature>
<proteinExistence type="predicted"/>
<organism evidence="4 5">
    <name type="scientific">Candidatus Magnetobacterium bavaricum</name>
    <dbReference type="NCBI Taxonomy" id="29290"/>
    <lineage>
        <taxon>Bacteria</taxon>
        <taxon>Pseudomonadati</taxon>
        <taxon>Nitrospirota</taxon>
        <taxon>Thermodesulfovibrionia</taxon>
        <taxon>Thermodesulfovibrionales</taxon>
        <taxon>Candidatus Magnetobacteriaceae</taxon>
        <taxon>Candidatus Magnetobacterium</taxon>
    </lineage>
</organism>
<evidence type="ECO:0000313" key="4">
    <source>
        <dbReference type="EMBL" id="KJU85236.1"/>
    </source>
</evidence>
<dbReference type="PANTHER" id="PTHR34216:SF3">
    <property type="entry name" value="POLY-BETA-1,6-N-ACETYL-D-GLUCOSAMINE N-DEACETYLASE"/>
    <property type="match status" value="1"/>
</dbReference>
<dbReference type="Proteomes" id="UP000033423">
    <property type="component" value="Unassembled WGS sequence"/>
</dbReference>
<dbReference type="GO" id="GO:0016810">
    <property type="term" value="F:hydrolase activity, acting on carbon-nitrogen (but not peptide) bonds"/>
    <property type="evidence" value="ECO:0007669"/>
    <property type="project" value="InterPro"/>
</dbReference>
<dbReference type="SUPFAM" id="SSF88713">
    <property type="entry name" value="Glycoside hydrolase/deacetylase"/>
    <property type="match status" value="1"/>
</dbReference>
<evidence type="ECO:0000256" key="2">
    <source>
        <dbReference type="ARBA" id="ARBA00022729"/>
    </source>
</evidence>
<dbReference type="GO" id="GO:0005576">
    <property type="term" value="C:extracellular region"/>
    <property type="evidence" value="ECO:0007669"/>
    <property type="project" value="UniProtKB-SubCell"/>
</dbReference>
<gene>
    <name evidence="4" type="ORF">MBAV_002568</name>
</gene>
<name>A0A0F3GTN7_9BACT</name>
<keyword evidence="5" id="KW-1185">Reference proteome</keyword>
<dbReference type="InterPro" id="IPR011330">
    <property type="entry name" value="Glyco_hydro/deAcase_b/a-brl"/>
</dbReference>
<dbReference type="InterPro" id="IPR051398">
    <property type="entry name" value="Polysacch_Deacetylase"/>
</dbReference>
<dbReference type="PANTHER" id="PTHR34216">
    <property type="match status" value="1"/>
</dbReference>
<keyword evidence="2" id="KW-0732">Signal</keyword>
<keyword evidence="4" id="KW-0378">Hydrolase</keyword>
<dbReference type="EMBL" id="LACI01001110">
    <property type="protein sequence ID" value="KJU85236.1"/>
    <property type="molecule type" value="Genomic_DNA"/>
</dbReference>
<dbReference type="Gene3D" id="3.20.20.370">
    <property type="entry name" value="Glycoside hydrolase/deacetylase"/>
    <property type="match status" value="1"/>
</dbReference>
<evidence type="ECO:0000256" key="1">
    <source>
        <dbReference type="ARBA" id="ARBA00004613"/>
    </source>
</evidence>
<comment type="caution">
    <text evidence="4">The sequence shown here is derived from an EMBL/GenBank/DDBJ whole genome shotgun (WGS) entry which is preliminary data.</text>
</comment>
<comment type="subcellular location">
    <subcellularLocation>
        <location evidence="1">Secreted</location>
    </subcellularLocation>
</comment>
<protein>
    <submittedName>
        <fullName evidence="4">Polysaccharide deacetylase</fullName>
        <ecNumber evidence="4">3.-.-.-</ecNumber>
    </submittedName>
</protein>